<gene>
    <name evidence="2" type="ORF">MELIAE_LOCUS6626</name>
</gene>
<name>A0A9P0B4R5_BRAAE</name>
<dbReference type="PANTHER" id="PTHR46601">
    <property type="entry name" value="ULP_PROTEASE DOMAIN-CONTAINING PROTEIN"/>
    <property type="match status" value="1"/>
</dbReference>
<sequence>MPTPNFCCNPKNKPNHNCVRKQIKLVTKNWSKVFFKLIGKYLCDSCRLSIYSLSTFQCKSENTPKEEEDNEEFEIRRESISDNEADDSSPDYILSNENPKKRKINDPSQNQSPVSRVWIEEVKIALSNATSKAEKMRILTTVPRDWSVRKIHRELNVSRRAAWNAQKLRNSRGYASCPDKKKGRPLKTDVLEKIEEFYTSDKYSRVMPGRKDYIKIVTNDGARKIQKRLLLLNINELYGKFCAEITEVKISLSAFTKLRPGWCIPVGPSGTHNVCVCRIHQNMNLKFVGLNDYLKKRSVQCDHKVRDILKSMVCEKSTEACFLLDCKNCPGVSPIIEKLSQIFDDHNIEKIQFKSWTSTDR</sequence>
<reference evidence="2" key="1">
    <citation type="submission" date="2021-12" db="EMBL/GenBank/DDBJ databases">
        <authorList>
            <person name="King R."/>
        </authorList>
    </citation>
    <scope>NUCLEOTIDE SEQUENCE</scope>
</reference>
<evidence type="ECO:0000313" key="3">
    <source>
        <dbReference type="Proteomes" id="UP001154078"/>
    </source>
</evidence>
<evidence type="ECO:0000313" key="2">
    <source>
        <dbReference type="EMBL" id="CAH0555200.1"/>
    </source>
</evidence>
<accession>A0A9P0B4R5</accession>
<protein>
    <submittedName>
        <fullName evidence="2">Uncharacterized protein</fullName>
    </submittedName>
</protein>
<dbReference type="EMBL" id="OV121135">
    <property type="protein sequence ID" value="CAH0555200.1"/>
    <property type="molecule type" value="Genomic_DNA"/>
</dbReference>
<evidence type="ECO:0000256" key="1">
    <source>
        <dbReference type="SAM" id="MobiDB-lite"/>
    </source>
</evidence>
<proteinExistence type="predicted"/>
<keyword evidence="3" id="KW-1185">Reference proteome</keyword>
<dbReference type="PANTHER" id="PTHR46601:SF1">
    <property type="entry name" value="ADF-H DOMAIN-CONTAINING PROTEIN"/>
    <property type="match status" value="1"/>
</dbReference>
<organism evidence="2 3">
    <name type="scientific">Brassicogethes aeneus</name>
    <name type="common">Rape pollen beetle</name>
    <name type="synonym">Meligethes aeneus</name>
    <dbReference type="NCBI Taxonomy" id="1431903"/>
    <lineage>
        <taxon>Eukaryota</taxon>
        <taxon>Metazoa</taxon>
        <taxon>Ecdysozoa</taxon>
        <taxon>Arthropoda</taxon>
        <taxon>Hexapoda</taxon>
        <taxon>Insecta</taxon>
        <taxon>Pterygota</taxon>
        <taxon>Neoptera</taxon>
        <taxon>Endopterygota</taxon>
        <taxon>Coleoptera</taxon>
        <taxon>Polyphaga</taxon>
        <taxon>Cucujiformia</taxon>
        <taxon>Nitidulidae</taxon>
        <taxon>Meligethinae</taxon>
        <taxon>Brassicogethes</taxon>
    </lineage>
</organism>
<dbReference type="OrthoDB" id="6777617at2759"/>
<dbReference type="AlphaFoldDB" id="A0A9P0B4R5"/>
<feature type="region of interest" description="Disordered" evidence="1">
    <location>
        <begin position="61"/>
        <end position="111"/>
    </location>
</feature>
<dbReference type="Proteomes" id="UP001154078">
    <property type="component" value="Chromosome 4"/>
</dbReference>